<evidence type="ECO:0000259" key="1">
    <source>
        <dbReference type="Pfam" id="PF08818"/>
    </source>
</evidence>
<proteinExistence type="predicted"/>
<accession>A0A095TYP9</accession>
<dbReference type="AlphaFoldDB" id="A0A095TYP9"/>
<feature type="domain" description="YdhG-like" evidence="1">
    <location>
        <begin position="18"/>
        <end position="117"/>
    </location>
</feature>
<dbReference type="eggNOG" id="COG5646">
    <property type="taxonomic scope" value="Bacteria"/>
</dbReference>
<dbReference type="EMBL" id="JRHH01000005">
    <property type="protein sequence ID" value="KGD67498.1"/>
    <property type="molecule type" value="Genomic_DNA"/>
</dbReference>
<dbReference type="SUPFAM" id="SSF159888">
    <property type="entry name" value="YdhG-like"/>
    <property type="match status" value="1"/>
</dbReference>
<evidence type="ECO:0000313" key="2">
    <source>
        <dbReference type="EMBL" id="KGD67498.1"/>
    </source>
</evidence>
<sequence length="126" mass="14673">MSSKNVTDFIANLDHPFKKEFLELRKVILENIPNGNEHIKWNAPSYQINDTDFLTFKLMPPKNIQLVFHRGAKVKEMPKDKLIEDAFGLLKWAANDRAVATFNSMEEVENLKFQLIETINKWVKAL</sequence>
<dbReference type="Pfam" id="PF08818">
    <property type="entry name" value="DUF1801"/>
    <property type="match status" value="1"/>
</dbReference>
<comment type="caution">
    <text evidence="2">The sequence shown here is derived from an EMBL/GenBank/DDBJ whole genome shotgun (WGS) entry which is preliminary data.</text>
</comment>
<dbReference type="InterPro" id="IPR014922">
    <property type="entry name" value="YdhG-like"/>
</dbReference>
<evidence type="ECO:0000313" key="3">
    <source>
        <dbReference type="Proteomes" id="UP000029554"/>
    </source>
</evidence>
<protein>
    <recommendedName>
        <fullName evidence="1">YdhG-like domain-containing protein</fullName>
    </recommendedName>
</protein>
<organism evidence="2 3">
    <name type="scientific">Flavobacterium aquatile LMG 4008 = ATCC 11947</name>
    <dbReference type="NCBI Taxonomy" id="1453498"/>
    <lineage>
        <taxon>Bacteria</taxon>
        <taxon>Pseudomonadati</taxon>
        <taxon>Bacteroidota</taxon>
        <taxon>Flavobacteriia</taxon>
        <taxon>Flavobacteriales</taxon>
        <taxon>Flavobacteriaceae</taxon>
        <taxon>Flavobacterium</taxon>
    </lineage>
</organism>
<dbReference type="STRING" id="1453498.LG45_14950"/>
<dbReference type="RefSeq" id="WP_035128366.1">
    <property type="nucleotide sequence ID" value="NZ_JRHH01000005.1"/>
</dbReference>
<dbReference type="OrthoDB" id="9811812at2"/>
<gene>
    <name evidence="2" type="ORF">LG45_14950</name>
</gene>
<dbReference type="Proteomes" id="UP000029554">
    <property type="component" value="Unassembled WGS sequence"/>
</dbReference>
<keyword evidence="3" id="KW-1185">Reference proteome</keyword>
<name>A0A095TYP9_9FLAO</name>
<dbReference type="Gene3D" id="3.90.1150.200">
    <property type="match status" value="1"/>
</dbReference>
<reference evidence="2 3" key="1">
    <citation type="submission" date="2014-09" db="EMBL/GenBank/DDBJ databases">
        <title>Whole Genome Shotgun of Flavobacterium aquatile LMG 4008.</title>
        <authorList>
            <person name="Gale A.N."/>
            <person name="Pipes S.E."/>
            <person name="Newman J.D."/>
        </authorList>
    </citation>
    <scope>NUCLEOTIDE SEQUENCE [LARGE SCALE GENOMIC DNA]</scope>
    <source>
        <strain evidence="2 3">LMG 4008</strain>
    </source>
</reference>